<accession>A0A0B2RX12</accession>
<sequence length="145" mass="16156">MVEILSPNLAKGLGNKLGYWLYCEGSCGLGFGDESEFQGSGIANARCFKAEGATIWGLRASVMKENEGELALFLKMKKHEKECNDLLLNCSEEFNAPLGSILRNYIGLVIFFVKFRLSKCIKLEAYADAIRHMEILHFGIVSKLL</sequence>
<protein>
    <submittedName>
        <fullName evidence="1">Uncharacterized protein</fullName>
    </submittedName>
</protein>
<organism evidence="1">
    <name type="scientific">Glycine soja</name>
    <name type="common">Wild soybean</name>
    <dbReference type="NCBI Taxonomy" id="3848"/>
    <lineage>
        <taxon>Eukaryota</taxon>
        <taxon>Viridiplantae</taxon>
        <taxon>Streptophyta</taxon>
        <taxon>Embryophyta</taxon>
        <taxon>Tracheophyta</taxon>
        <taxon>Spermatophyta</taxon>
        <taxon>Magnoliopsida</taxon>
        <taxon>eudicotyledons</taxon>
        <taxon>Gunneridae</taxon>
        <taxon>Pentapetalae</taxon>
        <taxon>rosids</taxon>
        <taxon>fabids</taxon>
        <taxon>Fabales</taxon>
        <taxon>Fabaceae</taxon>
        <taxon>Papilionoideae</taxon>
        <taxon>50 kb inversion clade</taxon>
        <taxon>NPAAA clade</taxon>
        <taxon>indigoferoid/millettioid clade</taxon>
        <taxon>Phaseoleae</taxon>
        <taxon>Glycine</taxon>
        <taxon>Glycine subgen. Soja</taxon>
    </lineage>
</organism>
<dbReference type="EMBL" id="KN646443">
    <property type="protein sequence ID" value="KHN38976.1"/>
    <property type="molecule type" value="Genomic_DNA"/>
</dbReference>
<dbReference type="AlphaFoldDB" id="A0A0B2RX12"/>
<reference evidence="1" key="1">
    <citation type="submission" date="2014-07" db="EMBL/GenBank/DDBJ databases">
        <title>Identification of a novel salt tolerance gene in wild soybean by whole-genome sequencing.</title>
        <authorList>
            <person name="Lam H.-M."/>
            <person name="Qi X."/>
            <person name="Li M.-W."/>
            <person name="Liu X."/>
            <person name="Xie M."/>
            <person name="Ni M."/>
            <person name="Xu X."/>
        </authorList>
    </citation>
    <scope>NUCLEOTIDE SEQUENCE [LARGE SCALE GENOMIC DNA]</scope>
    <source>
        <tissue evidence="1">Root</tissue>
    </source>
</reference>
<evidence type="ECO:0000313" key="1">
    <source>
        <dbReference type="EMBL" id="KHN38976.1"/>
    </source>
</evidence>
<dbReference type="Proteomes" id="UP000053555">
    <property type="component" value="Unassembled WGS sequence"/>
</dbReference>
<gene>
    <name evidence="1" type="ORF">glysoja_035104</name>
</gene>
<proteinExistence type="predicted"/>
<name>A0A0B2RX12_GLYSO</name>